<evidence type="ECO:0000313" key="4">
    <source>
        <dbReference type="RefSeq" id="XP_021298792.1"/>
    </source>
</evidence>
<dbReference type="Proteomes" id="UP000504621">
    <property type="component" value="Unplaced"/>
</dbReference>
<dbReference type="PANTHER" id="PTHR47384">
    <property type="entry name" value="E3 UBIQUITIN-PROTEIN LIGASE CCNB1IP1 HOMOLOG"/>
    <property type="match status" value="1"/>
</dbReference>
<reference evidence="4" key="1">
    <citation type="submission" date="2025-08" db="UniProtKB">
        <authorList>
            <consortium name="RefSeq"/>
        </authorList>
    </citation>
    <scope>IDENTIFICATION</scope>
    <source>
        <tissue evidence="4">Leaf</tissue>
    </source>
</reference>
<feature type="non-terminal residue" evidence="4">
    <location>
        <position position="488"/>
    </location>
</feature>
<dbReference type="InterPro" id="IPR013083">
    <property type="entry name" value="Znf_RING/FYVE/PHD"/>
</dbReference>
<feature type="domain" description="RING-type" evidence="2">
    <location>
        <begin position="2"/>
        <end position="43"/>
    </location>
</feature>
<dbReference type="InterPro" id="IPR055328">
    <property type="entry name" value="HEI10-like"/>
</dbReference>
<sequence>MRCNACWLELEGQAISTTCGHLLCSEDASKILSNDAACPICDQVLSETRMKPVDINPNDEWINMAMAGVSPKILMESAYKSVMFYIGQKELEMQHKMDRIVVQWRQKSEAMEEKFLEKLEQVHSKGIDVTEVLDDSDEVLSDDVVRGDCGQEEEEEEKESLEQCNASIDEQRSSGIHVSTAKPALPETKPGSVQRFTSVRAASLRASGLAAHNAALQGVNCESCSIRASSQFSDQCTGNSSGFNLKVGKINQANDQGNHDENSIGLRNGVNCSVGSSTARNADSGEELHECDGGLSYTDSQEPGELSQAKALNFVERFVNGNLMEFDDEVALGKSISRKPKLISSAKGPQSLAKGTIKRSTAETKIFDWEDEGGGDFQIAAEAMETLFYGEGSTDQNPSQGVLIQSILKGSSKGLLRGESRKRVSSGEATIGNGVRCSDAAPVTRRSKKTKSSKESSVLLEKHSKNFRKECDTELLLPEMKKAKSNTD</sequence>
<feature type="region of interest" description="Disordered" evidence="1">
    <location>
        <begin position="439"/>
        <end position="459"/>
    </location>
</feature>
<dbReference type="PANTHER" id="PTHR47384:SF2">
    <property type="entry name" value="E3 UBIQUITIN-PROTEIN LIGASE CCNB1IP1 HOMOLOG"/>
    <property type="match status" value="1"/>
</dbReference>
<accession>A0A6J1BH01</accession>
<protein>
    <submittedName>
        <fullName evidence="4">Uncharacterized protein LOC110427567</fullName>
    </submittedName>
</protein>
<proteinExistence type="predicted"/>
<dbReference type="InterPro" id="IPR001841">
    <property type="entry name" value="Znf_RING"/>
</dbReference>
<feature type="region of interest" description="Disordered" evidence="1">
    <location>
        <begin position="277"/>
        <end position="302"/>
    </location>
</feature>
<dbReference type="Pfam" id="PF14634">
    <property type="entry name" value="zf-RING_5"/>
    <property type="match status" value="1"/>
</dbReference>
<gene>
    <name evidence="4" type="primary">LOC110427567</name>
</gene>
<dbReference type="Gene3D" id="3.30.40.10">
    <property type="entry name" value="Zinc/RING finger domain, C3HC4 (zinc finger)"/>
    <property type="match status" value="1"/>
</dbReference>
<dbReference type="SUPFAM" id="SSF57850">
    <property type="entry name" value="RING/U-box"/>
    <property type="match status" value="1"/>
</dbReference>
<dbReference type="OrthoDB" id="342264at2759"/>
<organism evidence="3 4">
    <name type="scientific">Herrania umbratica</name>
    <dbReference type="NCBI Taxonomy" id="108875"/>
    <lineage>
        <taxon>Eukaryota</taxon>
        <taxon>Viridiplantae</taxon>
        <taxon>Streptophyta</taxon>
        <taxon>Embryophyta</taxon>
        <taxon>Tracheophyta</taxon>
        <taxon>Spermatophyta</taxon>
        <taxon>Magnoliopsida</taxon>
        <taxon>eudicotyledons</taxon>
        <taxon>Gunneridae</taxon>
        <taxon>Pentapetalae</taxon>
        <taxon>rosids</taxon>
        <taxon>malvids</taxon>
        <taxon>Malvales</taxon>
        <taxon>Malvaceae</taxon>
        <taxon>Byttnerioideae</taxon>
        <taxon>Herrania</taxon>
    </lineage>
</organism>
<evidence type="ECO:0000256" key="1">
    <source>
        <dbReference type="SAM" id="MobiDB-lite"/>
    </source>
</evidence>
<dbReference type="GO" id="GO:0051026">
    <property type="term" value="P:chiasma assembly"/>
    <property type="evidence" value="ECO:0007669"/>
    <property type="project" value="TreeGrafter"/>
</dbReference>
<evidence type="ECO:0000313" key="3">
    <source>
        <dbReference type="Proteomes" id="UP000504621"/>
    </source>
</evidence>
<dbReference type="RefSeq" id="XP_021298792.1">
    <property type="nucleotide sequence ID" value="XM_021443117.1"/>
</dbReference>
<dbReference type="FunFam" id="3.30.40.10:FF:000405">
    <property type="entry name" value="E3 ubiquitin-protein ligase CCNB1IP1 homolog"/>
    <property type="match status" value="1"/>
</dbReference>
<evidence type="ECO:0000259" key="2">
    <source>
        <dbReference type="Pfam" id="PF14634"/>
    </source>
</evidence>
<dbReference type="GeneID" id="110427567"/>
<keyword evidence="3" id="KW-1185">Reference proteome</keyword>
<dbReference type="AlphaFoldDB" id="A0A6J1BH01"/>
<name>A0A6J1BH01_9ROSI</name>